<dbReference type="SMART" id="SM00317">
    <property type="entry name" value="SET"/>
    <property type="match status" value="1"/>
</dbReference>
<evidence type="ECO:0000313" key="3">
    <source>
        <dbReference type="Proteomes" id="UP001431209"/>
    </source>
</evidence>
<name>A0AAW2ZGY2_9EUKA</name>
<proteinExistence type="predicted"/>
<organism evidence="2 3">
    <name type="scientific">Acrasis kona</name>
    <dbReference type="NCBI Taxonomy" id="1008807"/>
    <lineage>
        <taxon>Eukaryota</taxon>
        <taxon>Discoba</taxon>
        <taxon>Heterolobosea</taxon>
        <taxon>Tetramitia</taxon>
        <taxon>Eutetramitia</taxon>
        <taxon>Acrasidae</taxon>
        <taxon>Acrasis</taxon>
    </lineage>
</organism>
<dbReference type="Pfam" id="PF00856">
    <property type="entry name" value="SET"/>
    <property type="match status" value="1"/>
</dbReference>
<protein>
    <recommendedName>
        <fullName evidence="1">SET domain-containing protein</fullName>
    </recommendedName>
</protein>
<dbReference type="EMBL" id="JAOPGA020001438">
    <property type="protein sequence ID" value="KAL0488431.1"/>
    <property type="molecule type" value="Genomic_DNA"/>
</dbReference>
<keyword evidence="3" id="KW-1185">Reference proteome</keyword>
<dbReference type="InterPro" id="IPR046341">
    <property type="entry name" value="SET_dom_sf"/>
</dbReference>
<gene>
    <name evidence="2" type="ORF">AKO1_015581</name>
</gene>
<comment type="caution">
    <text evidence="2">The sequence shown here is derived from an EMBL/GenBank/DDBJ whole genome shotgun (WGS) entry which is preliminary data.</text>
</comment>
<dbReference type="SUPFAM" id="SSF82199">
    <property type="entry name" value="SET domain"/>
    <property type="match status" value="1"/>
</dbReference>
<dbReference type="AlphaFoldDB" id="A0AAW2ZGY2"/>
<dbReference type="PROSITE" id="PS50280">
    <property type="entry name" value="SET"/>
    <property type="match status" value="1"/>
</dbReference>
<dbReference type="Gene3D" id="2.170.270.10">
    <property type="entry name" value="SET domain"/>
    <property type="match status" value="1"/>
</dbReference>
<sequence length="163" mass="18104">MLGTIPYPIPTSPIPCPNPDLEIRYAPQKGRSVHAKTNIAKGSLVDVSPILLFTNEQISGNPLSCYTYTMTIQGQRLQGLALGMGSMFNHHDTPNVGYFIEKKEGYIRYIAGRDIEQGEELCISYGKVDWMSGYVQDDTTVKCDITEESNEDAFFKLSGIELS</sequence>
<evidence type="ECO:0000313" key="2">
    <source>
        <dbReference type="EMBL" id="KAL0488431.1"/>
    </source>
</evidence>
<dbReference type="Proteomes" id="UP001431209">
    <property type="component" value="Unassembled WGS sequence"/>
</dbReference>
<dbReference type="InterPro" id="IPR001214">
    <property type="entry name" value="SET_dom"/>
</dbReference>
<accession>A0AAW2ZGY2</accession>
<evidence type="ECO:0000259" key="1">
    <source>
        <dbReference type="PROSITE" id="PS50280"/>
    </source>
</evidence>
<reference evidence="2 3" key="1">
    <citation type="submission" date="2024-03" db="EMBL/GenBank/DDBJ databases">
        <title>The Acrasis kona genome and developmental transcriptomes reveal deep origins of eukaryotic multicellular pathways.</title>
        <authorList>
            <person name="Sheikh S."/>
            <person name="Fu C.-J."/>
            <person name="Brown M.W."/>
            <person name="Baldauf S.L."/>
        </authorList>
    </citation>
    <scope>NUCLEOTIDE SEQUENCE [LARGE SCALE GENOMIC DNA]</scope>
    <source>
        <strain evidence="2 3">ATCC MYA-3509</strain>
    </source>
</reference>
<feature type="domain" description="SET" evidence="1">
    <location>
        <begin position="19"/>
        <end position="126"/>
    </location>
</feature>